<feature type="domain" description="Probable ATP-binding protein BrxC winged helix-turn-helix" evidence="1">
    <location>
        <begin position="737"/>
        <end position="860"/>
    </location>
</feature>
<evidence type="ECO:0000259" key="1">
    <source>
        <dbReference type="Pfam" id="PF25791"/>
    </source>
</evidence>
<accession>A0A927W273</accession>
<reference evidence="4" key="1">
    <citation type="submission" date="2019-04" db="EMBL/GenBank/DDBJ databases">
        <title>Evolution of Biomass-Degrading Anaerobic Consortia Revealed by Metagenomics.</title>
        <authorList>
            <person name="Peng X."/>
        </authorList>
    </citation>
    <scope>NUCLEOTIDE SEQUENCE</scope>
    <source>
        <strain evidence="4">SIG254</strain>
    </source>
</reference>
<dbReference type="Pfam" id="PF25796">
    <property type="entry name" value="BREX_BrxC_4th"/>
    <property type="match status" value="1"/>
</dbReference>
<evidence type="ECO:0000259" key="3">
    <source>
        <dbReference type="Pfam" id="PF25796"/>
    </source>
</evidence>
<evidence type="ECO:0000259" key="2">
    <source>
        <dbReference type="Pfam" id="PF25792"/>
    </source>
</evidence>
<feature type="domain" description="Probable ATP-binding protein BrxC alpha-helical" evidence="2">
    <location>
        <begin position="867"/>
        <end position="1002"/>
    </location>
</feature>
<dbReference type="Pfam" id="PF25791">
    <property type="entry name" value="WHD_BREX_BrxC"/>
    <property type="match status" value="1"/>
</dbReference>
<dbReference type="AlphaFoldDB" id="A0A927W273"/>
<dbReference type="InterPro" id="IPR047679">
    <property type="entry name" value="BREX_BrxC"/>
</dbReference>
<name>A0A927W273_9CLOT</name>
<organism evidence="4 5">
    <name type="scientific">Clostridium sulfidigenes</name>
    <dbReference type="NCBI Taxonomy" id="318464"/>
    <lineage>
        <taxon>Bacteria</taxon>
        <taxon>Bacillati</taxon>
        <taxon>Bacillota</taxon>
        <taxon>Clostridia</taxon>
        <taxon>Eubacteriales</taxon>
        <taxon>Clostridiaceae</taxon>
        <taxon>Clostridium</taxon>
    </lineage>
</organism>
<dbReference type="SUPFAM" id="SSF52540">
    <property type="entry name" value="P-loop containing nucleoside triphosphate hydrolases"/>
    <property type="match status" value="1"/>
</dbReference>
<dbReference type="EMBL" id="SVCM01000033">
    <property type="protein sequence ID" value="MBE6059117.1"/>
    <property type="molecule type" value="Genomic_DNA"/>
</dbReference>
<evidence type="ECO:0000313" key="4">
    <source>
        <dbReference type="EMBL" id="MBE6059117.1"/>
    </source>
</evidence>
<dbReference type="Proteomes" id="UP000768462">
    <property type="component" value="Unassembled WGS sequence"/>
</dbReference>
<sequence>MNIKLKDLFEKEINRDIKGVIKVGQCDQENIKQELEEYVVTDELGRHFNEFFQAYSRGILDSTDRIGVWISGFFGSGKSHFLKILSYILSNETIGNKSALDYFYSKELQDSTLRNIELIKNLSTDTILFNIDSKSERASESHRDAIVNVLNRVFNEMQGFCGSMPWIADMERQMTEDGVYEYFKEVFHHISGKPWTQGREDFYYEEDALIEALSKATKMSEDAARNWYSKCEENYSLTIDKFSSRVREYCDLKGNNHHVVFLIDEIGQYLGEDTQLMLNLQTVVEDLGSKCEGRCWVIVTSQEDLDVFTLGKGNDFSKIQGRFNTRLSLSSANVDEVIKKRILRKKTQAMEMLQSLYEERESFIRNLLTFTTDTVDMKLYKDMDNFAQVYPFVPYQFNLLQHVFNGIRSHGVAGRSLSKGERSLLGAYKQVAVEYMDKNIGTLVPFSAFYSTIETFLDPSIRTVIGYAENNEKLNSYDVKVLKLLFLIKYARGIKGNIENLSTLLIDNIEASKKEVKEQVQESLSKLIRETLVEKNGDEFVFLTIQEQEVNKEIKNMTIDSGEIAQRIGEIVFEHIYENSKFAYSKIYSFSFNKLIDEKVRGSKKNPIGIRIITANYNLVEGVSKNYLKELSDRENNVIIDISNQDNYIEEIENILKIEGYIRLKGTLISTIHMEDIKIKKTKERELRLKRAKFLIEEALRWSDIYVSGSFLNIKVKGLVSRINEGLRTLIDSRFNKINYITEFIDNSRELYNIVEADTSQRTIEANEKNKLALEEVNNYILTSTMRSIKLTVKSILTRFLSPPYGWKELDIQGILLKLFKKQYISIIYANEVVSSNNKDIVDYLVKGEYEEKVIVISREKVPSKYIDAARELIKELFGGSSIPNDEELLMKYFKELCKEELKKIKDMNFNYSINKGYPGKEIVFLGEKLFQGLLNIDDIQEFFKYVYDLEEEFLDYIDYIDNIKGFFYRKENNTVDLNVRGEQRIIFDAAIDILNSFEENKEFIYDSEIEGLVEELYGILRMKEPYNRIPQLPPLIEKYNNRVLDLLNKDITPAIEFIKACKDEVIENLKGYDFYNELEGKINEDFENLTKKTLCSKSFPVILSMYKLGEKLKLRWLNEITLETGRGNIAKVLSVRELVKDEKSIKNHEDVELLLDNLRKRLNEELKEDITIRLV</sequence>
<gene>
    <name evidence="4" type="primary">brxC</name>
    <name evidence="4" type="ORF">E7215_02940</name>
</gene>
<protein>
    <submittedName>
        <fullName evidence="4">BREX system P-loop protein BrxC</fullName>
    </submittedName>
</protein>
<dbReference type="InterPro" id="IPR058038">
    <property type="entry name" value="BREX_BrxC_wHTH"/>
</dbReference>
<dbReference type="InterPro" id="IPR027417">
    <property type="entry name" value="P-loop_NTPase"/>
</dbReference>
<proteinExistence type="predicted"/>
<dbReference type="Pfam" id="PF25792">
    <property type="entry name" value="BREX_BrxC_helical"/>
    <property type="match status" value="1"/>
</dbReference>
<dbReference type="InterPro" id="IPR058036">
    <property type="entry name" value="BREX_BrxC_4th"/>
</dbReference>
<comment type="caution">
    <text evidence="4">The sequence shown here is derived from an EMBL/GenBank/DDBJ whole genome shotgun (WGS) entry which is preliminary data.</text>
</comment>
<evidence type="ECO:0000313" key="5">
    <source>
        <dbReference type="Proteomes" id="UP000768462"/>
    </source>
</evidence>
<dbReference type="NCBIfam" id="NF033441">
    <property type="entry name" value="BREX_BrxC"/>
    <property type="match status" value="1"/>
</dbReference>
<feature type="domain" description="Probable ATP-binding protein BrxC 4th six-stranded beta-sheet" evidence="3">
    <location>
        <begin position="558"/>
        <end position="730"/>
    </location>
</feature>
<dbReference type="InterPro" id="IPR058037">
    <property type="entry name" value="BREX_BrxC_helical"/>
</dbReference>